<dbReference type="Proteomes" id="UP000053558">
    <property type="component" value="Unassembled WGS sequence"/>
</dbReference>
<feature type="region of interest" description="Disordered" evidence="1">
    <location>
        <begin position="63"/>
        <end position="111"/>
    </location>
</feature>
<gene>
    <name evidence="2" type="ORF">CONPUDRAFT_159876</name>
</gene>
<evidence type="ECO:0000313" key="3">
    <source>
        <dbReference type="Proteomes" id="UP000053558"/>
    </source>
</evidence>
<evidence type="ECO:0000313" key="2">
    <source>
        <dbReference type="EMBL" id="EIW74590.1"/>
    </source>
</evidence>
<dbReference type="RefSeq" id="XP_007775196.1">
    <property type="nucleotide sequence ID" value="XM_007777006.1"/>
</dbReference>
<protein>
    <submittedName>
        <fullName evidence="2">Uncharacterized protein</fullName>
    </submittedName>
</protein>
<dbReference type="EMBL" id="JH711591">
    <property type="protein sequence ID" value="EIW74590.1"/>
    <property type="molecule type" value="Genomic_DNA"/>
</dbReference>
<dbReference type="AlphaFoldDB" id="R7SFD9"/>
<dbReference type="KEGG" id="cput:CONPUDRAFT_159876"/>
<organism evidence="2 3">
    <name type="scientific">Coniophora puteana (strain RWD-64-598)</name>
    <name type="common">Brown rot fungus</name>
    <dbReference type="NCBI Taxonomy" id="741705"/>
    <lineage>
        <taxon>Eukaryota</taxon>
        <taxon>Fungi</taxon>
        <taxon>Dikarya</taxon>
        <taxon>Basidiomycota</taxon>
        <taxon>Agaricomycotina</taxon>
        <taxon>Agaricomycetes</taxon>
        <taxon>Agaricomycetidae</taxon>
        <taxon>Boletales</taxon>
        <taxon>Coniophorineae</taxon>
        <taxon>Coniophoraceae</taxon>
        <taxon>Coniophora</taxon>
    </lineage>
</organism>
<proteinExistence type="predicted"/>
<keyword evidence="3" id="KW-1185">Reference proteome</keyword>
<sequence>MADLPYRRLLHQMLESTDSHVSNSSTTNTPRGKDRPRKRPHPIAGQFTFVPPIVVYSTPPEALEPNAVEPLSSSKKRKISHCNASKGSPASPAPFRCFIPPVSPGSPDLEAERQRRIDYPLDPQTPSTASNNTPAITCTSSPSISLDPTPQDPSNLISAHLPGPIGRFKHLSKEEKMQVLSSLCVIGGINPLDIPPPPVSEKVPSTSTYPTGLLQEKSELLFVVIRADISGEVPSPEISEDMRPAQVIRDVTDRLIYMAGAEQPEKRIQEDFQRILAVREEMDRIFYEEFQSNVGEPH</sequence>
<dbReference type="GeneID" id="19204201"/>
<feature type="region of interest" description="Disordered" evidence="1">
    <location>
        <begin position="14"/>
        <end position="45"/>
    </location>
</feature>
<evidence type="ECO:0000256" key="1">
    <source>
        <dbReference type="SAM" id="MobiDB-lite"/>
    </source>
</evidence>
<name>R7SFD9_CONPW</name>
<accession>R7SFD9</accession>
<reference evidence="3" key="1">
    <citation type="journal article" date="2012" name="Science">
        <title>The Paleozoic origin of enzymatic lignin decomposition reconstructed from 31 fungal genomes.</title>
        <authorList>
            <person name="Floudas D."/>
            <person name="Binder M."/>
            <person name="Riley R."/>
            <person name="Barry K."/>
            <person name="Blanchette R.A."/>
            <person name="Henrissat B."/>
            <person name="Martinez A.T."/>
            <person name="Otillar R."/>
            <person name="Spatafora J.W."/>
            <person name="Yadav J.S."/>
            <person name="Aerts A."/>
            <person name="Benoit I."/>
            <person name="Boyd A."/>
            <person name="Carlson A."/>
            <person name="Copeland A."/>
            <person name="Coutinho P.M."/>
            <person name="de Vries R.P."/>
            <person name="Ferreira P."/>
            <person name="Findley K."/>
            <person name="Foster B."/>
            <person name="Gaskell J."/>
            <person name="Glotzer D."/>
            <person name="Gorecki P."/>
            <person name="Heitman J."/>
            <person name="Hesse C."/>
            <person name="Hori C."/>
            <person name="Igarashi K."/>
            <person name="Jurgens J.A."/>
            <person name="Kallen N."/>
            <person name="Kersten P."/>
            <person name="Kohler A."/>
            <person name="Kuees U."/>
            <person name="Kumar T.K.A."/>
            <person name="Kuo A."/>
            <person name="LaButti K."/>
            <person name="Larrondo L.F."/>
            <person name="Lindquist E."/>
            <person name="Ling A."/>
            <person name="Lombard V."/>
            <person name="Lucas S."/>
            <person name="Lundell T."/>
            <person name="Martin R."/>
            <person name="McLaughlin D.J."/>
            <person name="Morgenstern I."/>
            <person name="Morin E."/>
            <person name="Murat C."/>
            <person name="Nagy L.G."/>
            <person name="Nolan M."/>
            <person name="Ohm R.A."/>
            <person name="Patyshakuliyeva A."/>
            <person name="Rokas A."/>
            <person name="Ruiz-Duenas F.J."/>
            <person name="Sabat G."/>
            <person name="Salamov A."/>
            <person name="Samejima M."/>
            <person name="Schmutz J."/>
            <person name="Slot J.C."/>
            <person name="St John F."/>
            <person name="Stenlid J."/>
            <person name="Sun H."/>
            <person name="Sun S."/>
            <person name="Syed K."/>
            <person name="Tsang A."/>
            <person name="Wiebenga A."/>
            <person name="Young D."/>
            <person name="Pisabarro A."/>
            <person name="Eastwood D.C."/>
            <person name="Martin F."/>
            <person name="Cullen D."/>
            <person name="Grigoriev I.V."/>
            <person name="Hibbett D.S."/>
        </authorList>
    </citation>
    <scope>NUCLEOTIDE SEQUENCE [LARGE SCALE GENOMIC DNA]</scope>
    <source>
        <strain evidence="3">RWD-64-598 SS2</strain>
    </source>
</reference>
<feature type="compositionally biased region" description="Polar residues" evidence="1">
    <location>
        <begin position="14"/>
        <end position="30"/>
    </location>
</feature>